<sequence>MYDSVAAVHLNLLSSLDQISADDPSLSAVEKAAIDPAEQRFLSPTTGAAVMQSTSPATVGALVSSSPLALLAW</sequence>
<name>A0ACC1SUF9_9HYPO</name>
<gene>
    <name evidence="1" type="ORF">NM208_g1941</name>
</gene>
<accession>A0ACC1SUF9</accession>
<comment type="caution">
    <text evidence="1">The sequence shown here is derived from an EMBL/GenBank/DDBJ whole genome shotgun (WGS) entry which is preliminary data.</text>
</comment>
<reference evidence="1" key="1">
    <citation type="submission" date="2022-08" db="EMBL/GenBank/DDBJ databases">
        <title>Genome Sequence of Fusarium decemcellulare.</title>
        <authorList>
            <person name="Buettner E."/>
        </authorList>
    </citation>
    <scope>NUCLEOTIDE SEQUENCE</scope>
    <source>
        <strain evidence="1">Babe19</strain>
    </source>
</reference>
<evidence type="ECO:0000313" key="2">
    <source>
        <dbReference type="Proteomes" id="UP001148629"/>
    </source>
</evidence>
<protein>
    <submittedName>
        <fullName evidence="1">Uncharacterized protein</fullName>
    </submittedName>
</protein>
<organism evidence="1 2">
    <name type="scientific">Fusarium decemcellulare</name>
    <dbReference type="NCBI Taxonomy" id="57161"/>
    <lineage>
        <taxon>Eukaryota</taxon>
        <taxon>Fungi</taxon>
        <taxon>Dikarya</taxon>
        <taxon>Ascomycota</taxon>
        <taxon>Pezizomycotina</taxon>
        <taxon>Sordariomycetes</taxon>
        <taxon>Hypocreomycetidae</taxon>
        <taxon>Hypocreales</taxon>
        <taxon>Nectriaceae</taxon>
        <taxon>Fusarium</taxon>
        <taxon>Fusarium decemcellulare species complex</taxon>
    </lineage>
</organism>
<dbReference type="EMBL" id="JANRMS010000109">
    <property type="protein sequence ID" value="KAJ3546557.1"/>
    <property type="molecule type" value="Genomic_DNA"/>
</dbReference>
<dbReference type="Proteomes" id="UP001148629">
    <property type="component" value="Unassembled WGS sequence"/>
</dbReference>
<proteinExistence type="predicted"/>
<keyword evidence="2" id="KW-1185">Reference proteome</keyword>
<evidence type="ECO:0000313" key="1">
    <source>
        <dbReference type="EMBL" id="KAJ3546557.1"/>
    </source>
</evidence>